<comment type="caution">
    <text evidence="1">The sequence shown here is derived from an EMBL/GenBank/DDBJ whole genome shotgun (WGS) entry which is preliminary data.</text>
</comment>
<reference evidence="1" key="1">
    <citation type="submission" date="2020-12" db="EMBL/GenBank/DDBJ databases">
        <title>Metabolic potential, ecology and presence of endohyphal bacteria is reflected in genomic diversity of Mucoromycotina.</title>
        <authorList>
            <person name="Muszewska A."/>
            <person name="Okrasinska A."/>
            <person name="Steczkiewicz K."/>
            <person name="Drgas O."/>
            <person name="Orlowska M."/>
            <person name="Perlinska-Lenart U."/>
            <person name="Aleksandrzak-Piekarczyk T."/>
            <person name="Szatraj K."/>
            <person name="Zielenkiewicz U."/>
            <person name="Pilsyk S."/>
            <person name="Malc E."/>
            <person name="Mieczkowski P."/>
            <person name="Kruszewska J.S."/>
            <person name="Biernat P."/>
            <person name="Pawlowska J."/>
        </authorList>
    </citation>
    <scope>NUCLEOTIDE SEQUENCE</scope>
    <source>
        <strain evidence="1">WA0000067209</strain>
    </source>
</reference>
<dbReference type="Proteomes" id="UP000654370">
    <property type="component" value="Unassembled WGS sequence"/>
</dbReference>
<organism evidence="1 2">
    <name type="scientific">Mortierella isabellina</name>
    <name type="common">Filamentous fungus</name>
    <name type="synonym">Umbelopsis isabellina</name>
    <dbReference type="NCBI Taxonomy" id="91625"/>
    <lineage>
        <taxon>Eukaryota</taxon>
        <taxon>Fungi</taxon>
        <taxon>Fungi incertae sedis</taxon>
        <taxon>Mucoromycota</taxon>
        <taxon>Mucoromycotina</taxon>
        <taxon>Umbelopsidomycetes</taxon>
        <taxon>Umbelopsidales</taxon>
        <taxon>Umbelopsidaceae</taxon>
        <taxon>Umbelopsis</taxon>
    </lineage>
</organism>
<gene>
    <name evidence="1" type="ORF">INT43_007237</name>
</gene>
<accession>A0A8H7PZ05</accession>
<dbReference type="EMBL" id="JAEPQZ010000004">
    <property type="protein sequence ID" value="KAG2182310.1"/>
    <property type="molecule type" value="Genomic_DNA"/>
</dbReference>
<evidence type="ECO:0000313" key="1">
    <source>
        <dbReference type="EMBL" id="KAG2182310.1"/>
    </source>
</evidence>
<keyword evidence="2" id="KW-1185">Reference proteome</keyword>
<evidence type="ECO:0000313" key="2">
    <source>
        <dbReference type="Proteomes" id="UP000654370"/>
    </source>
</evidence>
<name>A0A8H7PZ05_MORIS</name>
<dbReference type="AlphaFoldDB" id="A0A8H7PZ05"/>
<proteinExistence type="predicted"/>
<sequence length="66" mass="7465">MNVIRQTLRLTGQHTTLDRVISALPLLVQAAGVIRMRAVVRDFEITWSELDQLLRHMSYGSICGNV</sequence>
<protein>
    <submittedName>
        <fullName evidence="1">Uncharacterized protein</fullName>
    </submittedName>
</protein>